<dbReference type="EMBL" id="SHKY01000001">
    <property type="protein sequence ID" value="RZU48447.1"/>
    <property type="molecule type" value="Genomic_DNA"/>
</dbReference>
<proteinExistence type="predicted"/>
<evidence type="ECO:0000313" key="1">
    <source>
        <dbReference type="EMBL" id="RZU48447.1"/>
    </source>
</evidence>
<reference evidence="1 2" key="1">
    <citation type="submission" date="2019-02" db="EMBL/GenBank/DDBJ databases">
        <title>Sequencing the genomes of 1000 actinobacteria strains.</title>
        <authorList>
            <person name="Klenk H.-P."/>
        </authorList>
    </citation>
    <scope>NUCLEOTIDE SEQUENCE [LARGE SCALE GENOMIC DNA]</scope>
    <source>
        <strain evidence="1 2">DSM 45162</strain>
    </source>
</reference>
<dbReference type="RefSeq" id="WP_242624626.1">
    <property type="nucleotide sequence ID" value="NZ_SHKY01000001.1"/>
</dbReference>
<name>A0A4Q7ZCQ3_9ACTN</name>
<keyword evidence="2" id="KW-1185">Reference proteome</keyword>
<dbReference type="AlphaFoldDB" id="A0A4Q7ZCQ3"/>
<organism evidence="1 2">
    <name type="scientific">Krasilnikovia cinnamomea</name>
    <dbReference type="NCBI Taxonomy" id="349313"/>
    <lineage>
        <taxon>Bacteria</taxon>
        <taxon>Bacillati</taxon>
        <taxon>Actinomycetota</taxon>
        <taxon>Actinomycetes</taxon>
        <taxon>Micromonosporales</taxon>
        <taxon>Micromonosporaceae</taxon>
        <taxon>Krasilnikovia</taxon>
    </lineage>
</organism>
<comment type="caution">
    <text evidence="1">The sequence shown here is derived from an EMBL/GenBank/DDBJ whole genome shotgun (WGS) entry which is preliminary data.</text>
</comment>
<sequence>MPELISPTTRLHDAWLAARDEWGRGVHQDGSGLHAEDDVDSPAGFAAWVDRLRRSADPAVEPEPGRVHCT</sequence>
<protein>
    <submittedName>
        <fullName evidence="1">Uncharacterized protein</fullName>
    </submittedName>
</protein>
<gene>
    <name evidence="1" type="ORF">EV385_0162</name>
</gene>
<dbReference type="Proteomes" id="UP000292564">
    <property type="component" value="Unassembled WGS sequence"/>
</dbReference>
<evidence type="ECO:0000313" key="2">
    <source>
        <dbReference type="Proteomes" id="UP000292564"/>
    </source>
</evidence>
<accession>A0A4Q7ZCQ3</accession>